<proteinExistence type="predicted"/>
<evidence type="ECO:0000313" key="2">
    <source>
        <dbReference type="Proteomes" id="UP000518300"/>
    </source>
</evidence>
<organism evidence="1 2">
    <name type="scientific">Pyxidicoccus fallax</name>
    <dbReference type="NCBI Taxonomy" id="394095"/>
    <lineage>
        <taxon>Bacteria</taxon>
        <taxon>Pseudomonadati</taxon>
        <taxon>Myxococcota</taxon>
        <taxon>Myxococcia</taxon>
        <taxon>Myxococcales</taxon>
        <taxon>Cystobacterineae</taxon>
        <taxon>Myxococcaceae</taxon>
        <taxon>Pyxidicoccus</taxon>
    </lineage>
</organism>
<dbReference type="AlphaFoldDB" id="A0A848LNX6"/>
<sequence length="268" mass="28466">MRRIIPLCLAILATACGDEALTKEEVDAARATVERAVAAAHQTRGALEVLGVLPVYTCGEPRRSFVSRAAEGVHARYACATATVEAHDAVTDAVVMTFADGGCDVHGLRFTGQVTFLYRGGEDLMEVHADLRGLQVDGHGLRAQVGYGTCGDETRLFADVTGSVPGREGHTFHIDGRVGMRAGVPVIGGSELVLDGPGELTGPEGTDRLTVTSLLYDVGQYLPKTGTAVLETAEGRRVEARFQEVLWRVGKVEVSLDGKEPVTVPIVR</sequence>
<dbReference type="RefSeq" id="WP_169348554.1">
    <property type="nucleotide sequence ID" value="NZ_JABBJJ010000177.1"/>
</dbReference>
<dbReference type="EMBL" id="JABBJJ010000177">
    <property type="protein sequence ID" value="NMO19303.1"/>
    <property type="molecule type" value="Genomic_DNA"/>
</dbReference>
<name>A0A848LNX6_9BACT</name>
<dbReference type="Proteomes" id="UP000518300">
    <property type="component" value="Unassembled WGS sequence"/>
</dbReference>
<comment type="caution">
    <text evidence="1">The sequence shown here is derived from an EMBL/GenBank/DDBJ whole genome shotgun (WGS) entry which is preliminary data.</text>
</comment>
<dbReference type="PROSITE" id="PS51257">
    <property type="entry name" value="PROKAR_LIPOPROTEIN"/>
    <property type="match status" value="1"/>
</dbReference>
<protein>
    <recommendedName>
        <fullName evidence="3">Lipoprotein</fullName>
    </recommendedName>
</protein>
<keyword evidence="2" id="KW-1185">Reference proteome</keyword>
<evidence type="ECO:0000313" key="1">
    <source>
        <dbReference type="EMBL" id="NMO19303.1"/>
    </source>
</evidence>
<evidence type="ECO:0008006" key="3">
    <source>
        <dbReference type="Google" id="ProtNLM"/>
    </source>
</evidence>
<gene>
    <name evidence="1" type="ORF">HG543_31195</name>
</gene>
<accession>A0A848LNX6</accession>
<reference evidence="1 2" key="1">
    <citation type="submission" date="2020-04" db="EMBL/GenBank/DDBJ databases">
        <title>Draft genome of Pyxidicoccus fallax type strain.</title>
        <authorList>
            <person name="Whitworth D.E."/>
        </authorList>
    </citation>
    <scope>NUCLEOTIDE SEQUENCE [LARGE SCALE GENOMIC DNA]</scope>
    <source>
        <strain evidence="1 2">DSM 14698</strain>
    </source>
</reference>